<organism evidence="3 4">
    <name type="scientific">Trinickia violacea</name>
    <dbReference type="NCBI Taxonomy" id="2571746"/>
    <lineage>
        <taxon>Bacteria</taxon>
        <taxon>Pseudomonadati</taxon>
        <taxon>Pseudomonadota</taxon>
        <taxon>Betaproteobacteria</taxon>
        <taxon>Burkholderiales</taxon>
        <taxon>Burkholderiaceae</taxon>
        <taxon>Trinickia</taxon>
    </lineage>
</organism>
<dbReference type="Proteomes" id="UP000298656">
    <property type="component" value="Chromosome 2"/>
</dbReference>
<dbReference type="InterPro" id="IPR012334">
    <property type="entry name" value="Pectin_lyas_fold"/>
</dbReference>
<sequence>MTGVMYFAPAVLLVDQTAHAAPIVDPRDSVPFQPTITQTSTGVAAVNIAMPNANGTSTNQYSEFNVDGSGLVLNNSLVSGTPLRGGTLGANPNLKGRTATMILNQVTSTAPSTPAGPLEVFGSPAFVIISNPNGSAVNGLSLTNAPNLVLTMGAPQFITGPGGTPASFANAGALAYQVSSGAAGTTYKRFPTTIRRVRGSSLKKTEIDITSGEHGLPLVSSRS</sequence>
<dbReference type="SMART" id="SM00912">
    <property type="entry name" value="Haemagg_act"/>
    <property type="match status" value="1"/>
</dbReference>
<dbReference type="SUPFAM" id="SSF51126">
    <property type="entry name" value="Pectin lyase-like"/>
    <property type="match status" value="1"/>
</dbReference>
<evidence type="ECO:0000256" key="1">
    <source>
        <dbReference type="SAM" id="SignalP"/>
    </source>
</evidence>
<dbReference type="AlphaFoldDB" id="A0A4V1EIN6"/>
<feature type="domain" description="Filamentous haemagglutinin FhaB/tRNA nuclease CdiA-like TPS" evidence="2">
    <location>
        <begin position="40"/>
        <end position="160"/>
    </location>
</feature>
<dbReference type="RefSeq" id="WP_137337167.1">
    <property type="nucleotide sequence ID" value="NZ_CP040078.1"/>
</dbReference>
<feature type="chain" id="PRO_5020970866" evidence="1">
    <location>
        <begin position="21"/>
        <end position="223"/>
    </location>
</feature>
<proteinExistence type="predicted"/>
<keyword evidence="1" id="KW-0732">Signal</keyword>
<dbReference type="InterPro" id="IPR011050">
    <property type="entry name" value="Pectin_lyase_fold/virulence"/>
</dbReference>
<dbReference type="InterPro" id="IPR008638">
    <property type="entry name" value="FhaB/CdiA-like_TPS"/>
</dbReference>
<reference evidence="3 4" key="1">
    <citation type="submission" date="2019-05" db="EMBL/GenBank/DDBJ databases">
        <title>Burkholderia sp. DHOD12, isolated from subtropical forest soil.</title>
        <authorList>
            <person name="Gao Z.-H."/>
            <person name="Qiu L.-H."/>
        </authorList>
    </citation>
    <scope>NUCLEOTIDE SEQUENCE [LARGE SCALE GENOMIC DNA]</scope>
    <source>
        <strain evidence="3 4">DHOD12</strain>
    </source>
</reference>
<gene>
    <name evidence="3" type="ORF">FAZ95_36310</name>
</gene>
<feature type="signal peptide" evidence="1">
    <location>
        <begin position="1"/>
        <end position="20"/>
    </location>
</feature>
<dbReference type="OrthoDB" id="5666689at2"/>
<dbReference type="Gene3D" id="2.160.20.10">
    <property type="entry name" value="Single-stranded right-handed beta-helix, Pectin lyase-like"/>
    <property type="match status" value="1"/>
</dbReference>
<dbReference type="Pfam" id="PF05860">
    <property type="entry name" value="TPS"/>
    <property type="match status" value="1"/>
</dbReference>
<dbReference type="NCBIfam" id="TIGR01901">
    <property type="entry name" value="adhes_NPXG"/>
    <property type="match status" value="1"/>
</dbReference>
<dbReference type="EMBL" id="CP040078">
    <property type="protein sequence ID" value="QCP54400.1"/>
    <property type="molecule type" value="Genomic_DNA"/>
</dbReference>
<evidence type="ECO:0000259" key="2">
    <source>
        <dbReference type="SMART" id="SM00912"/>
    </source>
</evidence>
<protein>
    <submittedName>
        <fullName evidence="3">Filamentous hemagglutinin N-terminal domain-containing protein</fullName>
    </submittedName>
</protein>
<evidence type="ECO:0000313" key="4">
    <source>
        <dbReference type="Proteomes" id="UP000298656"/>
    </source>
</evidence>
<name>A0A4V1EIN6_9BURK</name>
<accession>A0A4V1EIN6</accession>
<evidence type="ECO:0000313" key="3">
    <source>
        <dbReference type="EMBL" id="QCP54400.1"/>
    </source>
</evidence>
<keyword evidence="4" id="KW-1185">Reference proteome</keyword>
<dbReference type="KEGG" id="tvl:FAZ95_36310"/>